<feature type="domain" description="PI4KB/PIK1 accessory" evidence="2">
    <location>
        <begin position="186"/>
        <end position="241"/>
    </location>
</feature>
<keyword evidence="4" id="KW-1185">Reference proteome</keyword>
<gene>
    <name evidence="3" type="ORF">L596_019630</name>
</gene>
<dbReference type="AlphaFoldDB" id="A0A4U5MR58"/>
<evidence type="ECO:0000313" key="4">
    <source>
        <dbReference type="Proteomes" id="UP000298663"/>
    </source>
</evidence>
<feature type="compositionally biased region" description="Basic and acidic residues" evidence="1">
    <location>
        <begin position="71"/>
        <end position="89"/>
    </location>
</feature>
<evidence type="ECO:0000256" key="1">
    <source>
        <dbReference type="SAM" id="MobiDB-lite"/>
    </source>
</evidence>
<dbReference type="InterPro" id="IPR049160">
    <property type="entry name" value="PI4KB-PIK1_PIK"/>
</dbReference>
<dbReference type="OrthoDB" id="10264149at2759"/>
<evidence type="ECO:0000259" key="2">
    <source>
        <dbReference type="Pfam" id="PF21245"/>
    </source>
</evidence>
<name>A0A4U5MR58_STECR</name>
<reference evidence="3 4" key="2">
    <citation type="journal article" date="2019" name="G3 (Bethesda)">
        <title>Hybrid Assembly of the Genome of the Entomopathogenic Nematode Steinernema carpocapsae Identifies the X-Chromosome.</title>
        <authorList>
            <person name="Serra L."/>
            <person name="Macchietto M."/>
            <person name="Macias-Munoz A."/>
            <person name="McGill C.J."/>
            <person name="Rodriguez I.M."/>
            <person name="Rodriguez B."/>
            <person name="Murad R."/>
            <person name="Mortazavi A."/>
        </authorList>
    </citation>
    <scope>NUCLEOTIDE SEQUENCE [LARGE SCALE GENOMIC DNA]</scope>
    <source>
        <strain evidence="3 4">ALL</strain>
    </source>
</reference>
<dbReference type="EMBL" id="AZBU02000006">
    <property type="protein sequence ID" value="TKR72121.1"/>
    <property type="molecule type" value="Genomic_DNA"/>
</dbReference>
<accession>A0A4U5MR58</accession>
<evidence type="ECO:0000313" key="3">
    <source>
        <dbReference type="EMBL" id="TKR72121.1"/>
    </source>
</evidence>
<organism evidence="3 4">
    <name type="scientific">Steinernema carpocapsae</name>
    <name type="common">Entomopathogenic nematode</name>
    <dbReference type="NCBI Taxonomy" id="34508"/>
    <lineage>
        <taxon>Eukaryota</taxon>
        <taxon>Metazoa</taxon>
        <taxon>Ecdysozoa</taxon>
        <taxon>Nematoda</taxon>
        <taxon>Chromadorea</taxon>
        <taxon>Rhabditida</taxon>
        <taxon>Tylenchina</taxon>
        <taxon>Panagrolaimomorpha</taxon>
        <taxon>Strongyloidoidea</taxon>
        <taxon>Steinernematidae</taxon>
        <taxon>Steinernema</taxon>
    </lineage>
</organism>
<feature type="compositionally biased region" description="Polar residues" evidence="1">
    <location>
        <begin position="90"/>
        <end position="99"/>
    </location>
</feature>
<reference evidence="3 4" key="1">
    <citation type="journal article" date="2015" name="Genome Biol.">
        <title>Comparative genomics of Steinernema reveals deeply conserved gene regulatory networks.</title>
        <authorList>
            <person name="Dillman A.R."/>
            <person name="Macchietto M."/>
            <person name="Porter C.F."/>
            <person name="Rogers A."/>
            <person name="Williams B."/>
            <person name="Antoshechkin I."/>
            <person name="Lee M.M."/>
            <person name="Goodwin Z."/>
            <person name="Lu X."/>
            <person name="Lewis E.E."/>
            <person name="Goodrich-Blair H."/>
            <person name="Stock S.P."/>
            <person name="Adams B.J."/>
            <person name="Sternberg P.W."/>
            <person name="Mortazavi A."/>
        </authorList>
    </citation>
    <scope>NUCLEOTIDE SEQUENCE [LARGE SCALE GENOMIC DNA]</scope>
    <source>
        <strain evidence="3 4">ALL</strain>
    </source>
</reference>
<dbReference type="Pfam" id="PF21245">
    <property type="entry name" value="PI4KB-PIK1_PIK"/>
    <property type="match status" value="1"/>
</dbReference>
<feature type="region of interest" description="Disordered" evidence="1">
    <location>
        <begin position="71"/>
        <end position="99"/>
    </location>
</feature>
<dbReference type="Proteomes" id="UP000298663">
    <property type="component" value="Unassembled WGS sequence"/>
</dbReference>
<comment type="caution">
    <text evidence="3">The sequence shown here is derived from an EMBL/GenBank/DDBJ whole genome shotgun (WGS) entry which is preliminary data.</text>
</comment>
<dbReference type="STRING" id="34508.A0A4U5MR58"/>
<sequence length="250" mass="27764">MRRQLSADCNHASNGVCPRCVLSEAFNPPPSNVSSAPMSTSPPPVTLVSVPSFSGLLNLDITTLNSMSSTIDHRRQEKLQHQKSEKEQTPPESQEQLRPSNGVAFQIGEECSSEMASATVASAPVPQAAPIRDEVFTYTSLSSLKRGNGRISEEIDENASDEDSPLRPGSSLLRFFESSLFTVDKAMYYLHTTEKTVVRKYLGNKLFKYRSRDLDFYVPQLVNFYINRREIAEVLHSYIIKSPVSGAEKA</sequence>
<protein>
    <recommendedName>
        <fullName evidence="2">PI4KB/PIK1 accessory domain-containing protein</fullName>
    </recommendedName>
</protein>
<proteinExistence type="predicted"/>